<dbReference type="Proteomes" id="UP001203945">
    <property type="component" value="Unassembled WGS sequence"/>
</dbReference>
<dbReference type="InterPro" id="IPR058163">
    <property type="entry name" value="LysR-type_TF_proteobact-type"/>
</dbReference>
<comment type="similarity">
    <text evidence="1">Belongs to the LysR transcriptional regulatory family.</text>
</comment>
<dbReference type="InterPro" id="IPR000847">
    <property type="entry name" value="LysR_HTH_N"/>
</dbReference>
<dbReference type="EMBL" id="JAKZEU010000002">
    <property type="protein sequence ID" value="MCQ0969759.1"/>
    <property type="molecule type" value="Genomic_DNA"/>
</dbReference>
<dbReference type="PROSITE" id="PS50931">
    <property type="entry name" value="HTH_LYSR"/>
    <property type="match status" value="1"/>
</dbReference>
<keyword evidence="4" id="KW-0804">Transcription</keyword>
<dbReference type="Pfam" id="PF03466">
    <property type="entry name" value="LysR_substrate"/>
    <property type="match status" value="1"/>
</dbReference>
<dbReference type="SUPFAM" id="SSF46785">
    <property type="entry name" value="Winged helix' DNA-binding domain"/>
    <property type="match status" value="1"/>
</dbReference>
<keyword evidence="2" id="KW-0805">Transcription regulation</keyword>
<evidence type="ECO:0000259" key="5">
    <source>
        <dbReference type="PROSITE" id="PS50931"/>
    </source>
</evidence>
<evidence type="ECO:0000313" key="6">
    <source>
        <dbReference type="EMBL" id="MCQ0969759.1"/>
    </source>
</evidence>
<accession>A0ABT1MNS9</accession>
<evidence type="ECO:0000256" key="2">
    <source>
        <dbReference type="ARBA" id="ARBA00023015"/>
    </source>
</evidence>
<evidence type="ECO:0000256" key="3">
    <source>
        <dbReference type="ARBA" id="ARBA00023125"/>
    </source>
</evidence>
<dbReference type="RefSeq" id="WP_255328777.1">
    <property type="nucleotide sequence ID" value="NZ_JAKZEU010000002.1"/>
</dbReference>
<feature type="domain" description="HTH lysR-type" evidence="5">
    <location>
        <begin position="5"/>
        <end position="62"/>
    </location>
</feature>
<dbReference type="InterPro" id="IPR005119">
    <property type="entry name" value="LysR_subst-bd"/>
</dbReference>
<dbReference type="PANTHER" id="PTHR30537:SF5">
    <property type="entry name" value="HTH-TYPE TRANSCRIPTIONAL ACTIVATOR TTDR-RELATED"/>
    <property type="match status" value="1"/>
</dbReference>
<evidence type="ECO:0000313" key="7">
    <source>
        <dbReference type="Proteomes" id="UP001203945"/>
    </source>
</evidence>
<name>A0ABT1MNS9_9RHOB</name>
<dbReference type="Gene3D" id="1.10.10.10">
    <property type="entry name" value="Winged helix-like DNA-binding domain superfamily/Winged helix DNA-binding domain"/>
    <property type="match status" value="1"/>
</dbReference>
<evidence type="ECO:0000256" key="1">
    <source>
        <dbReference type="ARBA" id="ARBA00009437"/>
    </source>
</evidence>
<keyword evidence="3" id="KW-0238">DNA-binding</keyword>
<organism evidence="6 7">
    <name type="scientific">Paracoccus albicereus</name>
    <dbReference type="NCBI Taxonomy" id="2922394"/>
    <lineage>
        <taxon>Bacteria</taxon>
        <taxon>Pseudomonadati</taxon>
        <taxon>Pseudomonadota</taxon>
        <taxon>Alphaproteobacteria</taxon>
        <taxon>Rhodobacterales</taxon>
        <taxon>Paracoccaceae</taxon>
        <taxon>Paracoccus</taxon>
    </lineage>
</organism>
<dbReference type="InterPro" id="IPR036390">
    <property type="entry name" value="WH_DNA-bd_sf"/>
</dbReference>
<proteinExistence type="inferred from homology"/>
<dbReference type="InterPro" id="IPR036388">
    <property type="entry name" value="WH-like_DNA-bd_sf"/>
</dbReference>
<dbReference type="CDD" id="cd08422">
    <property type="entry name" value="PBP2_CrgA_like"/>
    <property type="match status" value="1"/>
</dbReference>
<dbReference type="Gene3D" id="3.40.190.290">
    <property type="match status" value="1"/>
</dbReference>
<dbReference type="SUPFAM" id="SSF53850">
    <property type="entry name" value="Periplasmic binding protein-like II"/>
    <property type="match status" value="1"/>
</dbReference>
<reference evidence="6 7" key="1">
    <citation type="submission" date="2022-03" db="EMBL/GenBank/DDBJ databases">
        <authorList>
            <person name="He Y."/>
        </authorList>
    </citation>
    <scope>NUCLEOTIDE SEQUENCE [LARGE SCALE GENOMIC DNA]</scope>
    <source>
        <strain evidence="6 7">TK19116</strain>
    </source>
</reference>
<dbReference type="Pfam" id="PF00126">
    <property type="entry name" value="HTH_1"/>
    <property type="match status" value="1"/>
</dbReference>
<protein>
    <submittedName>
        <fullName evidence="6">LysR family transcriptional regulator</fullName>
    </submittedName>
</protein>
<comment type="caution">
    <text evidence="6">The sequence shown here is derived from an EMBL/GenBank/DDBJ whole genome shotgun (WGS) entry which is preliminary data.</text>
</comment>
<gene>
    <name evidence="6" type="ORF">MLD63_04870</name>
</gene>
<sequence length="310" mass="34129">MKTVDPLHGVAAFLAVAEHESFTMAADAIGLTRSTVSAQVCELEHRLGLRLFHRSTRLVRLTAAGQAYRDRLGDIAERVNLAECAARAEHHAPEGRLRLTAPPDLCHRFLVRWIAEFLLKHPGMRVELDLSNARENLIERRLDLAIRGTLDVEPNLITRKLGASPLRICASPDYLARRGTPAAPTDLAAHDILHFASLRRGRVWILRRGAERAEMPVVPRLELNDGWALRVAALSGAGICQLPAFIVGDVLRTGALVPILTEWDSGDVPLHAVYPDNRLIAERVRTFVGFIARKSKGEPDLVAGPQPVPS</sequence>
<dbReference type="PANTHER" id="PTHR30537">
    <property type="entry name" value="HTH-TYPE TRANSCRIPTIONAL REGULATOR"/>
    <property type="match status" value="1"/>
</dbReference>
<keyword evidence="7" id="KW-1185">Reference proteome</keyword>
<evidence type="ECO:0000256" key="4">
    <source>
        <dbReference type="ARBA" id="ARBA00023163"/>
    </source>
</evidence>